<feature type="compositionally biased region" description="Basic and acidic residues" evidence="1">
    <location>
        <begin position="381"/>
        <end position="406"/>
    </location>
</feature>
<organism evidence="2 3">
    <name type="scientific">Plutella xylostella</name>
    <name type="common">Diamondback moth</name>
    <name type="synonym">Plutella maculipennis</name>
    <dbReference type="NCBI Taxonomy" id="51655"/>
    <lineage>
        <taxon>Eukaryota</taxon>
        <taxon>Metazoa</taxon>
        <taxon>Ecdysozoa</taxon>
        <taxon>Arthropoda</taxon>
        <taxon>Hexapoda</taxon>
        <taxon>Insecta</taxon>
        <taxon>Pterygota</taxon>
        <taxon>Neoptera</taxon>
        <taxon>Endopterygota</taxon>
        <taxon>Lepidoptera</taxon>
        <taxon>Glossata</taxon>
        <taxon>Ditrysia</taxon>
        <taxon>Yponomeutoidea</taxon>
        <taxon>Plutellidae</taxon>
        <taxon>Plutella</taxon>
    </lineage>
</organism>
<evidence type="ECO:0000313" key="2">
    <source>
        <dbReference type="EMBL" id="KAG7306236.1"/>
    </source>
</evidence>
<reference evidence="2 3" key="1">
    <citation type="submission" date="2021-06" db="EMBL/GenBank/DDBJ databases">
        <title>A haploid diamondback moth (Plutella xylostella L.) genome assembly resolves 31 chromosomes and identifies a diamide resistance mutation.</title>
        <authorList>
            <person name="Ward C.M."/>
            <person name="Perry K.D."/>
            <person name="Baker G."/>
            <person name="Powis K."/>
            <person name="Heckel D.G."/>
            <person name="Baxter S.W."/>
        </authorList>
    </citation>
    <scope>NUCLEOTIDE SEQUENCE [LARGE SCALE GENOMIC DNA]</scope>
    <source>
        <strain evidence="2 3">LV</strain>
        <tissue evidence="2">Single pupa</tissue>
    </source>
</reference>
<keyword evidence="3" id="KW-1185">Reference proteome</keyword>
<dbReference type="Proteomes" id="UP000823941">
    <property type="component" value="Chromosome 12"/>
</dbReference>
<evidence type="ECO:0000313" key="3">
    <source>
        <dbReference type="Proteomes" id="UP000823941"/>
    </source>
</evidence>
<feature type="compositionally biased region" description="Polar residues" evidence="1">
    <location>
        <begin position="26"/>
        <end position="53"/>
    </location>
</feature>
<feature type="region of interest" description="Disordered" evidence="1">
    <location>
        <begin position="1"/>
        <end position="53"/>
    </location>
</feature>
<proteinExistence type="predicted"/>
<accession>A0ABQ7QLX7</accession>
<comment type="caution">
    <text evidence="2">The sequence shown here is derived from an EMBL/GenBank/DDBJ whole genome shotgun (WGS) entry which is preliminary data.</text>
</comment>
<sequence length="534" mass="59459">MTILVPPPPPPPGHQPLLFTLDDKPTTPSYHFQSTERPSPSNPSDTHSDNSPHLNSLYALQEANLIYQSSTTNHNWVPNENETKDQSASTVSSNYAGWGPTTPIDSDEVVNDTHNFIFSDHYEMSRHPFSFYRPMLSAEAPPPPHKSAISQQLPTFMPTALPETTTQPAHYSHTETEAPATTADIFETETTYYQEATTADKGITFQPTPVPTTAADLEPNPFGMMGSMLSMPLVNGPDRPEDNLYAHASENLHVYKEHQADDEVTLESMQTMQPPPPSNVKMTESPMLHKKPFHVNTNLFSRPYKKPTVTLDPYIHMRITSPAPTESSNVEFENILSATDAPVIPTYLIIQGHSKVKTYSSKPKNSSDKESIVNEIPKPNETNEVKHLHPIKDQNHKKSEKTEKSRVNSGRNLKSLIDEGVGSIEIQEANVGIKYDVSDGSDVPVEIYRKGIVESDENDYSARKNRPKRQLDLEDFLPFDEDQIEEYVFDFLKGKNNETGITGLIASAVTSDAAAAVDDIDEDDSDAEDSDEDR</sequence>
<dbReference type="EMBL" id="JAHIBW010000012">
    <property type="protein sequence ID" value="KAG7306236.1"/>
    <property type="molecule type" value="Genomic_DNA"/>
</dbReference>
<gene>
    <name evidence="2" type="ORF">JYU34_008839</name>
</gene>
<protein>
    <submittedName>
        <fullName evidence="2">Uncharacterized protein</fullName>
    </submittedName>
</protein>
<feature type="region of interest" description="Disordered" evidence="1">
    <location>
        <begin position="357"/>
        <end position="408"/>
    </location>
</feature>
<evidence type="ECO:0000256" key="1">
    <source>
        <dbReference type="SAM" id="MobiDB-lite"/>
    </source>
</evidence>
<feature type="region of interest" description="Disordered" evidence="1">
    <location>
        <begin position="73"/>
        <end position="92"/>
    </location>
</feature>
<feature type="compositionally biased region" description="Pro residues" evidence="1">
    <location>
        <begin position="1"/>
        <end position="14"/>
    </location>
</feature>
<name>A0ABQ7QLX7_PLUXY</name>